<accession>A0A383CZY8</accession>
<protein>
    <submittedName>
        <fullName evidence="1">Uncharacterized protein</fullName>
    </submittedName>
</protein>
<organism evidence="1">
    <name type="scientific">marine metagenome</name>
    <dbReference type="NCBI Taxonomy" id="408172"/>
    <lineage>
        <taxon>unclassified sequences</taxon>
        <taxon>metagenomes</taxon>
        <taxon>ecological metagenomes</taxon>
    </lineage>
</organism>
<dbReference type="EMBL" id="UINC01212973">
    <property type="protein sequence ID" value="SVE37535.1"/>
    <property type="molecule type" value="Genomic_DNA"/>
</dbReference>
<evidence type="ECO:0000313" key="1">
    <source>
        <dbReference type="EMBL" id="SVE37535.1"/>
    </source>
</evidence>
<dbReference type="AlphaFoldDB" id="A0A383CZY8"/>
<gene>
    <name evidence="1" type="ORF">METZ01_LOCUS490389</name>
</gene>
<sequence>MNKQEKENICQGIAEELERDVERYLEWQAPSVTLSENEATFNYMIQRSLKIVFDKYTNRGIGDIAK</sequence>
<name>A0A383CZY8_9ZZZZ</name>
<proteinExistence type="predicted"/>
<reference evidence="1" key="1">
    <citation type="submission" date="2018-05" db="EMBL/GenBank/DDBJ databases">
        <authorList>
            <person name="Lanie J.A."/>
            <person name="Ng W.-L."/>
            <person name="Kazmierczak K.M."/>
            <person name="Andrzejewski T.M."/>
            <person name="Davidsen T.M."/>
            <person name="Wayne K.J."/>
            <person name="Tettelin H."/>
            <person name="Glass J.I."/>
            <person name="Rusch D."/>
            <person name="Podicherti R."/>
            <person name="Tsui H.-C.T."/>
            <person name="Winkler M.E."/>
        </authorList>
    </citation>
    <scope>NUCLEOTIDE SEQUENCE</scope>
</reference>